<keyword evidence="4" id="KW-1185">Reference proteome</keyword>
<dbReference type="InterPro" id="IPR001789">
    <property type="entry name" value="Sig_transdc_resp-reg_receiver"/>
</dbReference>
<evidence type="ECO:0000259" key="2">
    <source>
        <dbReference type="PROSITE" id="PS50110"/>
    </source>
</evidence>
<evidence type="ECO:0000313" key="3">
    <source>
        <dbReference type="EMBL" id="QDU88044.1"/>
    </source>
</evidence>
<dbReference type="KEGG" id="pnd:Pla175_14140"/>
<protein>
    <recommendedName>
        <fullName evidence="2">Response regulatory domain-containing protein</fullName>
    </recommendedName>
</protein>
<gene>
    <name evidence="3" type="ORF">Pla175_14140</name>
</gene>
<dbReference type="InterPro" id="IPR029787">
    <property type="entry name" value="Nucleotide_cyclase"/>
</dbReference>
<dbReference type="Gene3D" id="3.30.70.270">
    <property type="match status" value="1"/>
</dbReference>
<dbReference type="Gene3D" id="3.40.50.2300">
    <property type="match status" value="1"/>
</dbReference>
<dbReference type="SUPFAM" id="SSF52172">
    <property type="entry name" value="CheY-like"/>
    <property type="match status" value="1"/>
</dbReference>
<keyword evidence="1" id="KW-0597">Phosphoprotein</keyword>
<accession>A0A518D9A5</accession>
<organism evidence="3 4">
    <name type="scientific">Pirellulimonas nuda</name>
    <dbReference type="NCBI Taxonomy" id="2528009"/>
    <lineage>
        <taxon>Bacteria</taxon>
        <taxon>Pseudomonadati</taxon>
        <taxon>Planctomycetota</taxon>
        <taxon>Planctomycetia</taxon>
        <taxon>Pirellulales</taxon>
        <taxon>Lacipirellulaceae</taxon>
        <taxon>Pirellulimonas</taxon>
    </lineage>
</organism>
<dbReference type="InterPro" id="IPR043128">
    <property type="entry name" value="Rev_trsase/Diguanyl_cyclase"/>
</dbReference>
<dbReference type="SMART" id="SM00267">
    <property type="entry name" value="GGDEF"/>
    <property type="match status" value="1"/>
</dbReference>
<sequence>MKSIPTAIPVTIVSQDRSLLRDLTWTLSNFGYRVTASACWRDDALWRAGGDEALWLLDARDPEAAEALAAETAPAAYSHRIAICAPGANALIDPADDALAMGADDVIRLPINIGELLTRLRAGVRRTEFERRFTATSTRDPRAGLLLRPALIRRAQRLADAGPCGLVALGVDARERIEQRLGVESAREITAAAARCLADALPTDALGCALGSGVFVVLLPGYSSEQAAQFAEGVVEAFAVAEPPPSAAGACPTLSAAVTAWDPSDPVDEALDRVAAGLEQVGAYGGGCVLDLATVQQELSAWKHDTETGKPFHDVLARDLMEAFPLLLKADLPVSAGWGDPGTADRPFPPCIPVLDAASGLLGVVAPDGVPHGAGGVLDPGRIEPTENTVDGAMPLSELFEAFGSVVDDYLIVLESQRPVGYLTSEGLASLVVDRIDTGTYYREPQGGDGLSALVVPVEA</sequence>
<dbReference type="InterPro" id="IPR000160">
    <property type="entry name" value="GGDEF_dom"/>
</dbReference>
<dbReference type="GO" id="GO:0000160">
    <property type="term" value="P:phosphorelay signal transduction system"/>
    <property type="evidence" value="ECO:0007669"/>
    <property type="project" value="InterPro"/>
</dbReference>
<evidence type="ECO:0000256" key="1">
    <source>
        <dbReference type="PROSITE-ProRule" id="PRU00169"/>
    </source>
</evidence>
<dbReference type="RefSeq" id="WP_145282541.1">
    <property type="nucleotide sequence ID" value="NZ_CP036291.1"/>
</dbReference>
<name>A0A518D9A5_9BACT</name>
<evidence type="ECO:0000313" key="4">
    <source>
        <dbReference type="Proteomes" id="UP000317429"/>
    </source>
</evidence>
<feature type="domain" description="Response regulatory" evidence="2">
    <location>
        <begin position="9"/>
        <end position="124"/>
    </location>
</feature>
<dbReference type="OrthoDB" id="244540at2"/>
<dbReference type="Proteomes" id="UP000317429">
    <property type="component" value="Chromosome"/>
</dbReference>
<dbReference type="PROSITE" id="PS50110">
    <property type="entry name" value="RESPONSE_REGULATORY"/>
    <property type="match status" value="1"/>
</dbReference>
<dbReference type="InterPro" id="IPR011006">
    <property type="entry name" value="CheY-like_superfamily"/>
</dbReference>
<proteinExistence type="predicted"/>
<feature type="modified residue" description="4-aspartylphosphate" evidence="1">
    <location>
        <position position="58"/>
    </location>
</feature>
<dbReference type="SUPFAM" id="SSF55073">
    <property type="entry name" value="Nucleotide cyclase"/>
    <property type="match status" value="1"/>
</dbReference>
<dbReference type="AlphaFoldDB" id="A0A518D9A5"/>
<reference evidence="3 4" key="1">
    <citation type="submission" date="2019-02" db="EMBL/GenBank/DDBJ databases">
        <title>Deep-cultivation of Planctomycetes and their phenomic and genomic characterization uncovers novel biology.</title>
        <authorList>
            <person name="Wiegand S."/>
            <person name="Jogler M."/>
            <person name="Boedeker C."/>
            <person name="Pinto D."/>
            <person name="Vollmers J."/>
            <person name="Rivas-Marin E."/>
            <person name="Kohn T."/>
            <person name="Peeters S.H."/>
            <person name="Heuer A."/>
            <person name="Rast P."/>
            <person name="Oberbeckmann S."/>
            <person name="Bunk B."/>
            <person name="Jeske O."/>
            <person name="Meyerdierks A."/>
            <person name="Storesund J.E."/>
            <person name="Kallscheuer N."/>
            <person name="Luecker S."/>
            <person name="Lage O.M."/>
            <person name="Pohl T."/>
            <person name="Merkel B.J."/>
            <person name="Hornburger P."/>
            <person name="Mueller R.-W."/>
            <person name="Bruemmer F."/>
            <person name="Labrenz M."/>
            <person name="Spormann A.M."/>
            <person name="Op den Camp H."/>
            <person name="Overmann J."/>
            <person name="Amann R."/>
            <person name="Jetten M.S.M."/>
            <person name="Mascher T."/>
            <person name="Medema M.H."/>
            <person name="Devos D.P."/>
            <person name="Kaster A.-K."/>
            <person name="Ovreas L."/>
            <person name="Rohde M."/>
            <person name="Galperin M.Y."/>
            <person name="Jogler C."/>
        </authorList>
    </citation>
    <scope>NUCLEOTIDE SEQUENCE [LARGE SCALE GENOMIC DNA]</scope>
    <source>
        <strain evidence="3 4">Pla175</strain>
    </source>
</reference>
<dbReference type="EMBL" id="CP036291">
    <property type="protein sequence ID" value="QDU88044.1"/>
    <property type="molecule type" value="Genomic_DNA"/>
</dbReference>